<feature type="domain" description="Protein kinase" evidence="9">
    <location>
        <begin position="2929"/>
        <end position="3243"/>
    </location>
</feature>
<feature type="region of interest" description="Disordered" evidence="8">
    <location>
        <begin position="2161"/>
        <end position="2286"/>
    </location>
</feature>
<dbReference type="InterPro" id="IPR011009">
    <property type="entry name" value="Kinase-like_dom_sf"/>
</dbReference>
<accession>A0A0M4EPN4</accession>
<reference evidence="10 11" key="1">
    <citation type="submission" date="2015-08" db="EMBL/GenBank/DDBJ databases">
        <title>Ancestral chromatin configuration constrains chromatin evolution on differentiating sex chromosomes in Drosophila.</title>
        <authorList>
            <person name="Zhou Q."/>
            <person name="Bachtrog D."/>
        </authorList>
    </citation>
    <scope>NUCLEOTIDE SEQUENCE [LARGE SCALE GENOMIC DNA]</scope>
    <source>
        <tissue evidence="10">Whole larvae</tissue>
    </source>
</reference>
<feature type="compositionally biased region" description="Low complexity" evidence="8">
    <location>
        <begin position="1736"/>
        <end position="1746"/>
    </location>
</feature>
<feature type="compositionally biased region" description="Low complexity" evidence="8">
    <location>
        <begin position="44"/>
        <end position="62"/>
    </location>
</feature>
<feature type="compositionally biased region" description="Basic and acidic residues" evidence="8">
    <location>
        <begin position="438"/>
        <end position="447"/>
    </location>
</feature>
<dbReference type="PROSITE" id="PS50011">
    <property type="entry name" value="PROTEIN_KINASE_DOM"/>
    <property type="match status" value="1"/>
</dbReference>
<dbReference type="GO" id="GO:0005634">
    <property type="term" value="C:nucleus"/>
    <property type="evidence" value="ECO:0007669"/>
    <property type="project" value="TreeGrafter"/>
</dbReference>
<feature type="region of interest" description="Disordered" evidence="8">
    <location>
        <begin position="909"/>
        <end position="943"/>
    </location>
</feature>
<feature type="compositionally biased region" description="Polar residues" evidence="8">
    <location>
        <begin position="1922"/>
        <end position="1935"/>
    </location>
</feature>
<gene>
    <name evidence="10" type="ORF">Dbus_chr3Rg860</name>
</gene>
<dbReference type="PROSITE" id="PS00107">
    <property type="entry name" value="PROTEIN_KINASE_ATP"/>
    <property type="match status" value="1"/>
</dbReference>
<feature type="region of interest" description="Disordered" evidence="8">
    <location>
        <begin position="1957"/>
        <end position="2024"/>
    </location>
</feature>
<feature type="compositionally biased region" description="Basic and acidic residues" evidence="8">
    <location>
        <begin position="2518"/>
        <end position="2530"/>
    </location>
</feature>
<dbReference type="PANTHER" id="PTHR45646:SF11">
    <property type="entry name" value="SERINE_THREONINE-PROTEIN KINASE DOA"/>
    <property type="match status" value="1"/>
</dbReference>
<feature type="region of interest" description="Disordered" evidence="8">
    <location>
        <begin position="2623"/>
        <end position="2731"/>
    </location>
</feature>
<dbReference type="CDD" id="cd14134">
    <property type="entry name" value="PKc_CLK"/>
    <property type="match status" value="1"/>
</dbReference>
<feature type="compositionally biased region" description="Low complexity" evidence="8">
    <location>
        <begin position="1212"/>
        <end position="1226"/>
    </location>
</feature>
<evidence type="ECO:0000313" key="11">
    <source>
        <dbReference type="Proteomes" id="UP000494163"/>
    </source>
</evidence>
<protein>
    <submittedName>
        <fullName evidence="10">Doa</fullName>
    </submittedName>
</protein>
<keyword evidence="2" id="KW-0808">Transferase</keyword>
<dbReference type="GO" id="GO:0004674">
    <property type="term" value="F:protein serine/threonine kinase activity"/>
    <property type="evidence" value="ECO:0007669"/>
    <property type="project" value="UniProtKB-KW"/>
</dbReference>
<feature type="compositionally biased region" description="Basic and acidic residues" evidence="8">
    <location>
        <begin position="715"/>
        <end position="736"/>
    </location>
</feature>
<evidence type="ECO:0000256" key="5">
    <source>
        <dbReference type="ARBA" id="ARBA00022840"/>
    </source>
</evidence>
<feature type="compositionally biased region" description="Polar residues" evidence="8">
    <location>
        <begin position="2445"/>
        <end position="2456"/>
    </location>
</feature>
<feature type="region of interest" description="Disordered" evidence="8">
    <location>
        <begin position="2067"/>
        <end position="2088"/>
    </location>
</feature>
<dbReference type="OrthoDB" id="283111at2759"/>
<feature type="region of interest" description="Disordered" evidence="8">
    <location>
        <begin position="2478"/>
        <end position="2550"/>
    </location>
</feature>
<dbReference type="PROSITE" id="PS00108">
    <property type="entry name" value="PROTEIN_KINASE_ST"/>
    <property type="match status" value="1"/>
</dbReference>
<dbReference type="Proteomes" id="UP000494163">
    <property type="component" value="Chromosome 3R"/>
</dbReference>
<feature type="non-terminal residue" evidence="10">
    <location>
        <position position="1"/>
    </location>
</feature>
<dbReference type="SMART" id="SM00220">
    <property type="entry name" value="S_TKc"/>
    <property type="match status" value="1"/>
</dbReference>
<feature type="binding site" evidence="7">
    <location>
        <position position="2958"/>
    </location>
    <ligand>
        <name>ATP</name>
        <dbReference type="ChEBI" id="CHEBI:30616"/>
    </ligand>
</feature>
<evidence type="ECO:0000256" key="7">
    <source>
        <dbReference type="PROSITE-ProRule" id="PRU10141"/>
    </source>
</evidence>
<dbReference type="Gene3D" id="3.30.200.20">
    <property type="entry name" value="Phosphorylase Kinase, domain 1"/>
    <property type="match status" value="1"/>
</dbReference>
<feature type="compositionally biased region" description="Basic and acidic residues" evidence="8">
    <location>
        <begin position="3268"/>
        <end position="3277"/>
    </location>
</feature>
<keyword evidence="3 7" id="KW-0547">Nucleotide-binding</keyword>
<dbReference type="InterPro" id="IPR051175">
    <property type="entry name" value="CLK_kinases"/>
</dbReference>
<evidence type="ECO:0000256" key="1">
    <source>
        <dbReference type="ARBA" id="ARBA00022527"/>
    </source>
</evidence>
<dbReference type="PANTHER" id="PTHR45646">
    <property type="entry name" value="SERINE/THREONINE-PROTEIN KINASE DOA-RELATED"/>
    <property type="match status" value="1"/>
</dbReference>
<feature type="region of interest" description="Disordered" evidence="8">
    <location>
        <begin position="3249"/>
        <end position="3277"/>
    </location>
</feature>
<feature type="compositionally biased region" description="Basic and acidic residues" evidence="8">
    <location>
        <begin position="2384"/>
        <end position="2395"/>
    </location>
</feature>
<dbReference type="InterPro" id="IPR017441">
    <property type="entry name" value="Protein_kinase_ATP_BS"/>
</dbReference>
<evidence type="ECO:0000313" key="10">
    <source>
        <dbReference type="EMBL" id="ALC46110.1"/>
    </source>
</evidence>
<evidence type="ECO:0000256" key="3">
    <source>
        <dbReference type="ARBA" id="ARBA00022741"/>
    </source>
</evidence>
<feature type="compositionally biased region" description="Low complexity" evidence="8">
    <location>
        <begin position="2675"/>
        <end position="2731"/>
    </location>
</feature>
<dbReference type="InterPro" id="IPR008271">
    <property type="entry name" value="Ser/Thr_kinase_AS"/>
</dbReference>
<dbReference type="SUPFAM" id="SSF56112">
    <property type="entry name" value="Protein kinase-like (PK-like)"/>
    <property type="match status" value="1"/>
</dbReference>
<feature type="compositionally biased region" description="Basic and acidic residues" evidence="8">
    <location>
        <begin position="2623"/>
        <end position="2641"/>
    </location>
</feature>
<dbReference type="InterPro" id="IPR000719">
    <property type="entry name" value="Prot_kinase_dom"/>
</dbReference>
<dbReference type="Gene3D" id="1.10.510.10">
    <property type="entry name" value="Transferase(Phosphotransferase) domain 1"/>
    <property type="match status" value="1"/>
</dbReference>
<comment type="similarity">
    <text evidence="6">Belongs to the protein kinase superfamily. CMGC Ser/Thr protein kinase family. Lammer subfamily.</text>
</comment>
<evidence type="ECO:0000256" key="2">
    <source>
        <dbReference type="ARBA" id="ARBA00022679"/>
    </source>
</evidence>
<feature type="compositionally biased region" description="Low complexity" evidence="8">
    <location>
        <begin position="739"/>
        <end position="753"/>
    </location>
</feature>
<dbReference type="GO" id="GO:0043484">
    <property type="term" value="P:regulation of RNA splicing"/>
    <property type="evidence" value="ECO:0007669"/>
    <property type="project" value="TreeGrafter"/>
</dbReference>
<feature type="compositionally biased region" description="Low complexity" evidence="8">
    <location>
        <begin position="1602"/>
        <end position="1611"/>
    </location>
</feature>
<feature type="compositionally biased region" description="Low complexity" evidence="8">
    <location>
        <begin position="2652"/>
        <end position="2665"/>
    </location>
</feature>
<feature type="compositionally biased region" description="Polar residues" evidence="8">
    <location>
        <begin position="1714"/>
        <end position="1729"/>
    </location>
</feature>
<feature type="region of interest" description="Disordered" evidence="8">
    <location>
        <begin position="1382"/>
        <end position="1416"/>
    </location>
</feature>
<evidence type="ECO:0000256" key="8">
    <source>
        <dbReference type="SAM" id="MobiDB-lite"/>
    </source>
</evidence>
<feature type="compositionally biased region" description="Basic residues" evidence="8">
    <location>
        <begin position="2206"/>
        <end position="2223"/>
    </location>
</feature>
<feature type="compositionally biased region" description="Low complexity" evidence="8">
    <location>
        <begin position="182"/>
        <end position="197"/>
    </location>
</feature>
<feature type="compositionally biased region" description="Acidic residues" evidence="8">
    <location>
        <begin position="201"/>
        <end position="212"/>
    </location>
</feature>
<dbReference type="Pfam" id="PF00069">
    <property type="entry name" value="Pkinase"/>
    <property type="match status" value="1"/>
</dbReference>
<feature type="compositionally biased region" description="Basic and acidic residues" evidence="8">
    <location>
        <begin position="2236"/>
        <end position="2256"/>
    </location>
</feature>
<dbReference type="STRING" id="30019.A0A0M4EPN4"/>
<evidence type="ECO:0000256" key="4">
    <source>
        <dbReference type="ARBA" id="ARBA00022777"/>
    </source>
</evidence>
<feature type="region of interest" description="Disordered" evidence="8">
    <location>
        <begin position="24"/>
        <end position="164"/>
    </location>
</feature>
<feature type="region of interest" description="Disordered" evidence="8">
    <location>
        <begin position="2103"/>
        <end position="2141"/>
    </location>
</feature>
<evidence type="ECO:0000259" key="9">
    <source>
        <dbReference type="PROSITE" id="PS50011"/>
    </source>
</evidence>
<feature type="region of interest" description="Disordered" evidence="8">
    <location>
        <begin position="1765"/>
        <end position="1784"/>
    </location>
</feature>
<feature type="compositionally biased region" description="Pro residues" evidence="8">
    <location>
        <begin position="1612"/>
        <end position="1621"/>
    </location>
</feature>
<keyword evidence="4" id="KW-0418">Kinase</keyword>
<feature type="region of interest" description="Disordered" evidence="8">
    <location>
        <begin position="387"/>
        <end position="456"/>
    </location>
</feature>
<dbReference type="FunFam" id="1.10.510.10:FF:000145">
    <property type="entry name" value="Dual specificity protein kinase CLK2"/>
    <property type="match status" value="1"/>
</dbReference>
<feature type="compositionally biased region" description="Basic residues" evidence="8">
    <location>
        <begin position="396"/>
        <end position="421"/>
    </location>
</feature>
<sequence length="3277" mass="363096">PVTATAQAQRNLKPLTPKLIRRIEHACTNTNSRYGKARAPAPPTNARKPATAAAAAAPAANPSQKRTRAAKENCPTQQRSCKNYPAPLPPPQQQQQQKQPQAMRKPNNDLIAGKATPLAQRRQLPATPKLSLRQRNAQQESGGGSTGSSDSHDSPKLKKAYSKKFPQGLPFEEEFYGYSSNRNRSYSQSSSNYSFYSTHYDDEEAPQDDDDEFQRKPARDEALYVDFSKVVHSHHQQRQYVPASSWIRASPDNDELQFNGATQLQQQQQRRKSAKYARSMHEYLYSNDEQTIKDTATTKHRLSVVDEPEDGYYSYAAGTPEPHTPATPPLTSKTDIYVAAASWAPKPLYADRVLLPAIDTNNNLNMKPPRQQTRRLEHLVGSTTREYNFDDSLSSSRRRKERSKRSHRKSPATGRRQHKYRYREEASHSSSRRRHRDRPKDERDSGRNNRQSQTKRYLEKSQLAALEFENSQIPCYIKMRELPAPKRKDLCCDLILKCSSLRYTPYTEDWIVVEYFADHDSDYLITITKADSKFANRAMSNELSEMIALSCPDLSARPDNDIHLIINAERRLSIKQMTATELSNLRAAAAEEAKAKAQAEAAVKARALAEQKARLDAEAAVKARALAEQKARLDAEAAAKAQALVEQQTSLAAEVVAKARARAANEAKEQLQRVLERQLLLDDAMEMHLLNAGQTQTQSSPEQRNSLELLRMQRAARDARSHNRSRERTASPESRHSASHSMSSFESTSVSASRRGSTASASCVELPAPMKFPLAKTVSAPNVTNLTIRRRSSLTAMFPGPAPLVAPEPALHSNPEQQLEQTQCSSVGRAEDHYRDIPTGKMVHRTKTPPPVGASLGVCLKRVQAPSGSITVKPKEGPMLGVVLRKVEKKVAPQKSVLDDEQPLYHFSIVRSDHKEHKPAAKPKPKPTPPAAKPQPGGILTGPQVVRTVRPVPVPAKPQRPQPGVPITITKIEGDKIIIIKKIIVPKNSKIPEQYLQITITKADSKFANRAMSNELSEMIALSCPDLSARPDNDIHLIINAERRLSIKQMTATELSNLRAAAAEEAKAKAQAEAAVKARALAEQKARLDAEAAVKARALAEQKARLDAEAAAKAQALVEQQTSLAAEVVAKARARAANEAKEQLQRVLERQLLLDDAMEMHLLNAGQTQTQSSPEQRNSLELLRMQRAARDARSHNRSRERTASPESRHSASHSMSSFESTSVSASRRGSTASASCVELPAPMKFPLAKTVSAPNVTNLTIRRRSSLTAMFPGPAPLVAPEPALHSNPEQQLEQTQCSSVGRAEDHYRDIPTGKMVHRTKTPPPVGASLGVCLKRVQAPSGSITVKPKEGPMLGVVLRKVEKKVAPQKSVLDDEQPLYHFSIVRSDHKEHKPAAKPKPKPTPPAAKPQPGGILTGPQVVRTVRPVPVPAKPQRPQPGVPITITKIEGDKIIIIKKIIVPKNNAGKIAVSTPATAAATAAAAPLLKTQLASSASLPNVMQQPSAPPSVSSGQQFFQVVSPQFASVLSSSMPETKCAVRSPISSPLALRKNRPLLPASPKSTPPLPRKHHALAYNAATGAITTPSAAVPTRLMTTIASSPASSISLSSCSSPSSSPPPPPVPSRAPKCKPSLSRKPSTEEVDLGKLLQQQQQLEEKSAAANNSAKLDANFYDAEIEMMNKYLKSLPDYSELDRKLHQEFKECEDLYDRLKRQQQTQPLAKSISQQSVQPTPAASLAKSSSINFSQSTSNGQRNARLAYPSIFEQQPKLQRSISSNNMPGAPLPKQSEQLNESNLSLNKQLMNEFWSENLCSSQKRQTPKRTFWNYEKICGAQLGDAGQPFKVDAKTAKKLAIFDPTVAEAAQKELQKQQQPHRLQKNASLSQLDLKVRQAVTKDDLYKLIVCNEGTATQPFQQQQQQQQHAHKLQQSYSSSHLLKQQQQPKCSSGFAMLLQKHNTNKENKFGQPAQQQQSSLGMAPQMYGSGYQPKPAYPRGAAGAPLTHSASFSAAQRPSNMLQPQSYGHGMMSRNYYNMPKQQQQQQQQPPPLLLHERKPLQTFDPYVYPKPSQTFKYQAQPQPQPPPSSSSSHPHAQFLNASGASEKILTTTTANTANGENSSNDNKKTADMEAAQPRPQRRYMRSATAASVTQLLSESCNSLLQRFRRNPSERPDNKQQQQQQQQINRATVIAEDSEKSKRSSSKTPTNDNERKKKSSSKSKAAKPQQKRQRSSEKATSSSGRRRAETEKDRDKPKEREREREPNTMSDRHRRYYAGGGLGYHPLSSTSSSNPSTAAIMGRYQKSSTTANALALDRLRTHLSPVGSSSSGGGGGGYYKPMIRGLGSGVGGRRDLDLDRRELRLDKDKTPTLSAVSRLENKYSDVLERAAGRRRYEEDRDKTLEPDDYGAGSSSSSGLLRSATSHQLAKAKLSSSSFNAADRSRMPRSRYIADSSDSGYLTTSGNRLLDDNYPLDYGSRYQPHDYHDALRAGGATGYPSSRYARRGAEEDSSLDAHRPTQRSYGRTKTLEHLDTDERMPSTRSRFAANRRREPAPEPELTAEEIEILADDRSSEDNAAIILLLREDNQFLEAKKFEERMRKRRELKERVKRMEESVLAAAAAAAEEEAKKTEAAAAAAKEEAAPAKEAPKKKSRSKKVTIVDSDASSSSSTSESSSDEVDSEQDVQLTNNNNTTADTETTTPTIALNGSSNNSNNNSTLNNNTSSSLTTSSTNTNSTSISALSNNHHTLQDTAGAAAAAAAATATSIGGNKSRFLLNSDRNNNDLSKYRPGNLLHSSSSGALAFGGIGARLAAADTRRQQQLQLQQQQQLRSTGSSRTAAVLSEFDRYKPSSGLSSSYLLDPYSSSSSNRRSNALYHQQQAPSSSSSSHYLQQHDHYLLSKSATSAALFHRSRIPKTLSTFQNYNINFNLPTLTQISDKIMATLGEGTFGRVVKVKDMERDFCMALKIIKNVEKYREAAKLEINALEKIAMKDPHGDHLCVKMIDWFDYHGHMCIVFEMLGLSVFDFLRENNYEPYSLEQVRHMAYQLCYSVKFLHDNRLTHTDLKPENILFVDSDYTSHYNHKLNREVRRVKNTDVRLIDFGSATFDHEHHSTIVSTRHYRAPEVILELGWSQPCDVWSIGCILFELYLGITLFQTHDNREHLAMMERILGQIPYRMARKTKTKYFYHGKLDWDEKSSAGRYVRDHCKPLFLCQLSDSEDHCELFSLIKKMLEYEPSSRITLGDALRHPFFDRLPQHQRVGEMSNNKQPLSSGSSSRERSHSLSR</sequence>
<feature type="region of interest" description="Disordered" evidence="8">
    <location>
        <begin position="1602"/>
        <end position="1638"/>
    </location>
</feature>
<feature type="compositionally biased region" description="Polar residues" evidence="8">
    <location>
        <begin position="1765"/>
        <end position="1775"/>
    </location>
</feature>
<feature type="region of interest" description="Disordered" evidence="8">
    <location>
        <begin position="713"/>
        <end position="753"/>
    </location>
</feature>
<dbReference type="EMBL" id="CP012526">
    <property type="protein sequence ID" value="ALC46110.1"/>
    <property type="molecule type" value="Genomic_DNA"/>
</dbReference>
<keyword evidence="11" id="KW-1185">Reference proteome</keyword>
<dbReference type="OMA" id="GQEDGYR"/>
<feature type="region of interest" description="Disordered" evidence="8">
    <location>
        <begin position="1186"/>
        <end position="1226"/>
    </location>
</feature>
<proteinExistence type="inferred from homology"/>
<feature type="compositionally biased region" description="Low complexity" evidence="8">
    <location>
        <begin position="2400"/>
        <end position="2415"/>
    </location>
</feature>
<feature type="region of interest" description="Disordered" evidence="8">
    <location>
        <begin position="2384"/>
        <end position="2462"/>
    </location>
</feature>
<feature type="region of interest" description="Disordered" evidence="8">
    <location>
        <begin position="2860"/>
        <end position="2879"/>
    </location>
</feature>
<name>A0A0M4EPN4_DROBS</name>
<feature type="compositionally biased region" description="Basic and acidic residues" evidence="8">
    <location>
        <begin position="2496"/>
        <end position="2508"/>
    </location>
</feature>
<evidence type="ECO:0000256" key="6">
    <source>
        <dbReference type="ARBA" id="ARBA00037966"/>
    </source>
</evidence>
<keyword evidence="1" id="KW-0723">Serine/threonine-protein kinase</keyword>
<dbReference type="GO" id="GO:0005524">
    <property type="term" value="F:ATP binding"/>
    <property type="evidence" value="ECO:0007669"/>
    <property type="project" value="UniProtKB-UniRule"/>
</dbReference>
<feature type="compositionally biased region" description="Basic and acidic residues" evidence="8">
    <location>
        <begin position="1188"/>
        <end position="1209"/>
    </location>
</feature>
<feature type="region of interest" description="Disordered" evidence="8">
    <location>
        <begin position="1714"/>
        <end position="1748"/>
    </location>
</feature>
<feature type="region of interest" description="Disordered" evidence="8">
    <location>
        <begin position="1910"/>
        <end position="1935"/>
    </location>
</feature>
<feature type="compositionally biased region" description="Polar residues" evidence="8">
    <location>
        <begin position="1998"/>
        <end position="2016"/>
    </location>
</feature>
<organism evidence="10 11">
    <name type="scientific">Drosophila busckii</name>
    <name type="common">Fruit fly</name>
    <dbReference type="NCBI Taxonomy" id="30019"/>
    <lineage>
        <taxon>Eukaryota</taxon>
        <taxon>Metazoa</taxon>
        <taxon>Ecdysozoa</taxon>
        <taxon>Arthropoda</taxon>
        <taxon>Hexapoda</taxon>
        <taxon>Insecta</taxon>
        <taxon>Pterygota</taxon>
        <taxon>Neoptera</taxon>
        <taxon>Endopterygota</taxon>
        <taxon>Diptera</taxon>
        <taxon>Brachycera</taxon>
        <taxon>Muscomorpha</taxon>
        <taxon>Ephydroidea</taxon>
        <taxon>Drosophilidae</taxon>
        <taxon>Drosophila</taxon>
    </lineage>
</organism>
<feature type="region of interest" description="Disordered" evidence="8">
    <location>
        <begin position="182"/>
        <end position="212"/>
    </location>
</feature>
<keyword evidence="5 7" id="KW-0067">ATP-binding</keyword>